<evidence type="ECO:0000313" key="2">
    <source>
        <dbReference type="Proteomes" id="UP000325286"/>
    </source>
</evidence>
<dbReference type="OrthoDB" id="1416614at2"/>
<dbReference type="Gene3D" id="1.25.40.10">
    <property type="entry name" value="Tetratricopeptide repeat domain"/>
    <property type="match status" value="1"/>
</dbReference>
<dbReference type="RefSeq" id="WP_068131045.1">
    <property type="nucleotide sequence ID" value="NZ_CP042914.1"/>
</dbReference>
<keyword evidence="2" id="KW-1185">Reference proteome</keyword>
<dbReference type="KEGG" id="rul:UC8_20800"/>
<dbReference type="SUPFAM" id="SSF48452">
    <property type="entry name" value="TPR-like"/>
    <property type="match status" value="1"/>
</dbReference>
<gene>
    <name evidence="1" type="ORF">UC8_20800</name>
</gene>
<name>A0A5B9QSQ5_9BACT</name>
<sequence length="351" mass="39808">MMQMPTVYDDDILNVGGGSYPDGTPTRTTVYSIVYPPVGFLPFAATGNGDYHGFYWPIGREDRPPMVAYSSHDAYALIPEHGDLTSAGRCQLTRDEDRKLPYEFESAFDAVNVPRPTVSISDVVAVDDHKQLLTLDPDSPFRNCAVADQLIAANELDDAESHYRRAIERLPEYGAAHFGLGYLLRRTRRQSQALIHLRQSLLCPLAFWGGCFWSDHILPGSFRPDWARKALLWLQKLKEPDDSLRDDPFMENVQDLTLDTGVAESRDIELSIAMADEYHRRGQFLDAVFMWITIGDRAALETTSFRERYGLTARSFGTRLARLFRDAGIERRAELVDNMISMMEKPEGLYL</sequence>
<reference evidence="1 2" key="1">
    <citation type="submission" date="2019-08" db="EMBL/GenBank/DDBJ databases">
        <title>Deep-cultivation of Planctomycetes and their phenomic and genomic characterization uncovers novel biology.</title>
        <authorList>
            <person name="Wiegand S."/>
            <person name="Jogler M."/>
            <person name="Boedeker C."/>
            <person name="Pinto D."/>
            <person name="Vollmers J."/>
            <person name="Rivas-Marin E."/>
            <person name="Kohn T."/>
            <person name="Peeters S.H."/>
            <person name="Heuer A."/>
            <person name="Rast P."/>
            <person name="Oberbeckmann S."/>
            <person name="Bunk B."/>
            <person name="Jeske O."/>
            <person name="Meyerdierks A."/>
            <person name="Storesund J.E."/>
            <person name="Kallscheuer N."/>
            <person name="Luecker S."/>
            <person name="Lage O.M."/>
            <person name="Pohl T."/>
            <person name="Merkel B.J."/>
            <person name="Hornburger P."/>
            <person name="Mueller R.-W."/>
            <person name="Bruemmer F."/>
            <person name="Labrenz M."/>
            <person name="Spormann A.M."/>
            <person name="Op den Camp H."/>
            <person name="Overmann J."/>
            <person name="Amann R."/>
            <person name="Jetten M.S.M."/>
            <person name="Mascher T."/>
            <person name="Medema M.H."/>
            <person name="Devos D.P."/>
            <person name="Kaster A.-K."/>
            <person name="Ovreas L."/>
            <person name="Rohde M."/>
            <person name="Galperin M.Y."/>
            <person name="Jogler C."/>
        </authorList>
    </citation>
    <scope>NUCLEOTIDE SEQUENCE [LARGE SCALE GENOMIC DNA]</scope>
    <source>
        <strain evidence="1 2">UC8</strain>
    </source>
</reference>
<dbReference type="InterPro" id="IPR011990">
    <property type="entry name" value="TPR-like_helical_dom_sf"/>
</dbReference>
<accession>A0A5B9QSQ5</accession>
<dbReference type="AlphaFoldDB" id="A0A5B9QSQ5"/>
<evidence type="ECO:0000313" key="1">
    <source>
        <dbReference type="EMBL" id="QEG40076.1"/>
    </source>
</evidence>
<dbReference type="Proteomes" id="UP000325286">
    <property type="component" value="Chromosome"/>
</dbReference>
<dbReference type="EMBL" id="CP042914">
    <property type="protein sequence ID" value="QEG40076.1"/>
    <property type="molecule type" value="Genomic_DNA"/>
</dbReference>
<protein>
    <submittedName>
        <fullName evidence="1">Uncharacterized protein</fullName>
    </submittedName>
</protein>
<organism evidence="1 2">
    <name type="scientific">Roseimaritima ulvae</name>
    <dbReference type="NCBI Taxonomy" id="980254"/>
    <lineage>
        <taxon>Bacteria</taxon>
        <taxon>Pseudomonadati</taxon>
        <taxon>Planctomycetota</taxon>
        <taxon>Planctomycetia</taxon>
        <taxon>Pirellulales</taxon>
        <taxon>Pirellulaceae</taxon>
        <taxon>Roseimaritima</taxon>
    </lineage>
</organism>
<proteinExistence type="predicted"/>